<name>A0A4Q9MZ78_9APHY</name>
<organism evidence="2">
    <name type="scientific">Dichomitus squalens</name>
    <dbReference type="NCBI Taxonomy" id="114155"/>
    <lineage>
        <taxon>Eukaryota</taxon>
        <taxon>Fungi</taxon>
        <taxon>Dikarya</taxon>
        <taxon>Basidiomycota</taxon>
        <taxon>Agaricomycotina</taxon>
        <taxon>Agaricomycetes</taxon>
        <taxon>Polyporales</taxon>
        <taxon>Polyporaceae</taxon>
        <taxon>Dichomitus</taxon>
    </lineage>
</organism>
<feature type="region of interest" description="Disordered" evidence="1">
    <location>
        <begin position="110"/>
        <end position="129"/>
    </location>
</feature>
<feature type="compositionally biased region" description="Low complexity" evidence="1">
    <location>
        <begin position="112"/>
        <end position="129"/>
    </location>
</feature>
<dbReference type="AlphaFoldDB" id="A0A4Q9MZ78"/>
<sequence length="163" mass="17565">MQQVRRPYVVRSRSVARSSGGGRAKCRRRGVREAVWHEGVEAVCKFGQRSRYTCGPDMHATVRGCSAALSGIAVELVSVDSSTASVTPLAQYEVPKRPLGGKRTGCVRRPQRSAVGSAARAAASGDGPRCNSIRRSMRALLVISSSLPSESEDTDRGRGHRWV</sequence>
<proteinExistence type="predicted"/>
<evidence type="ECO:0000313" key="2">
    <source>
        <dbReference type="EMBL" id="TBU31891.1"/>
    </source>
</evidence>
<evidence type="ECO:0000256" key="1">
    <source>
        <dbReference type="SAM" id="MobiDB-lite"/>
    </source>
</evidence>
<feature type="compositionally biased region" description="Low complexity" evidence="1">
    <location>
        <begin position="1"/>
        <end position="18"/>
    </location>
</feature>
<reference evidence="2" key="1">
    <citation type="submission" date="2019-01" db="EMBL/GenBank/DDBJ databases">
        <title>Draft genome sequences of three monokaryotic isolates of the white-rot basidiomycete fungus Dichomitus squalens.</title>
        <authorList>
            <consortium name="DOE Joint Genome Institute"/>
            <person name="Lopez S.C."/>
            <person name="Andreopoulos B."/>
            <person name="Pangilinan J."/>
            <person name="Lipzen A."/>
            <person name="Riley R."/>
            <person name="Ahrendt S."/>
            <person name="Ng V."/>
            <person name="Barry K."/>
            <person name="Daum C."/>
            <person name="Grigoriev I.V."/>
            <person name="Hilden K.S."/>
            <person name="Makela M.R."/>
            <person name="de Vries R.P."/>
        </authorList>
    </citation>
    <scope>NUCLEOTIDE SEQUENCE [LARGE SCALE GENOMIC DNA]</scope>
    <source>
        <strain evidence="2">OM18370.1</strain>
    </source>
</reference>
<dbReference type="EMBL" id="ML143397">
    <property type="protein sequence ID" value="TBU31891.1"/>
    <property type="molecule type" value="Genomic_DNA"/>
</dbReference>
<feature type="region of interest" description="Disordered" evidence="1">
    <location>
        <begin position="1"/>
        <end position="23"/>
    </location>
</feature>
<accession>A0A4Q9MZ78</accession>
<gene>
    <name evidence="2" type="ORF">BD311DRAFT_751835</name>
</gene>
<dbReference type="Proteomes" id="UP000292957">
    <property type="component" value="Unassembled WGS sequence"/>
</dbReference>
<protein>
    <submittedName>
        <fullName evidence="2">Uncharacterized protein</fullName>
    </submittedName>
</protein>